<evidence type="ECO:0000256" key="1">
    <source>
        <dbReference type="SAM" id="MobiDB-lite"/>
    </source>
</evidence>
<dbReference type="PROSITE" id="PS50918">
    <property type="entry name" value="WWE"/>
    <property type="match status" value="1"/>
</dbReference>
<accession>A0AA36J6G1</accession>
<gene>
    <name evidence="3" type="ORF">EVOR1521_LOCUS22993</name>
</gene>
<feature type="compositionally biased region" description="Polar residues" evidence="1">
    <location>
        <begin position="71"/>
        <end position="81"/>
    </location>
</feature>
<proteinExistence type="predicted"/>
<dbReference type="Gene3D" id="3.90.228.10">
    <property type="match status" value="1"/>
</dbReference>
<protein>
    <recommendedName>
        <fullName evidence="2">WWE domain-containing protein</fullName>
    </recommendedName>
</protein>
<feature type="domain" description="WWE" evidence="2">
    <location>
        <begin position="1"/>
        <end position="66"/>
    </location>
</feature>
<reference evidence="3" key="1">
    <citation type="submission" date="2023-08" db="EMBL/GenBank/DDBJ databases">
        <authorList>
            <person name="Chen Y."/>
            <person name="Shah S."/>
            <person name="Dougan E. K."/>
            <person name="Thang M."/>
            <person name="Chan C."/>
        </authorList>
    </citation>
    <scope>NUCLEOTIDE SEQUENCE</scope>
</reference>
<evidence type="ECO:0000313" key="4">
    <source>
        <dbReference type="Proteomes" id="UP001178507"/>
    </source>
</evidence>
<dbReference type="Proteomes" id="UP001178507">
    <property type="component" value="Unassembled WGS sequence"/>
</dbReference>
<dbReference type="AlphaFoldDB" id="A0AA36J6G1"/>
<comment type="caution">
    <text evidence="3">The sequence shown here is derived from an EMBL/GenBank/DDBJ whole genome shotgun (WGS) entry which is preliminary data.</text>
</comment>
<dbReference type="Pfam" id="PF02825">
    <property type="entry name" value="WWE"/>
    <property type="match status" value="1"/>
</dbReference>
<dbReference type="SMART" id="SM00678">
    <property type="entry name" value="WWE"/>
    <property type="match status" value="1"/>
</dbReference>
<name>A0AA36J6G1_9DINO</name>
<dbReference type="InterPro" id="IPR018123">
    <property type="entry name" value="WWE-dom_subgr"/>
</dbReference>
<dbReference type="EMBL" id="CAUJNA010003338">
    <property type="protein sequence ID" value="CAJ1399465.1"/>
    <property type="molecule type" value="Genomic_DNA"/>
</dbReference>
<evidence type="ECO:0000259" key="2">
    <source>
        <dbReference type="PROSITE" id="PS50918"/>
    </source>
</evidence>
<dbReference type="SUPFAM" id="SSF56399">
    <property type="entry name" value="ADP-ribosylation"/>
    <property type="match status" value="1"/>
</dbReference>
<dbReference type="SUPFAM" id="SSF117839">
    <property type="entry name" value="WWE domain"/>
    <property type="match status" value="1"/>
</dbReference>
<feature type="region of interest" description="Disordered" evidence="1">
    <location>
        <begin position="51"/>
        <end position="81"/>
    </location>
</feature>
<dbReference type="Gene3D" id="3.30.720.50">
    <property type="match status" value="1"/>
</dbReference>
<feature type="compositionally biased region" description="Polar residues" evidence="1">
    <location>
        <begin position="51"/>
        <end position="61"/>
    </location>
</feature>
<evidence type="ECO:0000313" key="3">
    <source>
        <dbReference type="EMBL" id="CAJ1399465.1"/>
    </source>
</evidence>
<sequence>MARWSWFGKGRWQAYSEATSRILEDAHQEGHSSVRISLKHDDYNVDLQTMQQASATQPSKSRSVRREDTEVSSQASTSGRSSFTLSNLTRSLSEASLDWAQRPCCTVASGDEKLSVQRQFSDKWDKNTGPLPNIGQIYKIHVIASVEERFRRCCEEIGDVPVFGHGESPGNQQRRFHGTRQTCNFNGHPCDSGDCPACSILHTGFSVDFIGSTSGNRGYYGAGIYLTSWSSTARGYGGSENVIIVTQVAAGMVEVVRQRTTAAIPEGCHSRVANKSSGKDELMVPLPAQCLPLFLIIF</sequence>
<keyword evidence="4" id="KW-1185">Reference proteome</keyword>
<dbReference type="InterPro" id="IPR037197">
    <property type="entry name" value="WWE_dom_sf"/>
</dbReference>
<dbReference type="PANTHER" id="PTHR31681:SF3">
    <property type="entry name" value="OS04G0690100 PROTEIN"/>
    <property type="match status" value="1"/>
</dbReference>
<dbReference type="InterPro" id="IPR004170">
    <property type="entry name" value="WWE_dom"/>
</dbReference>
<dbReference type="PANTHER" id="PTHR31681">
    <property type="entry name" value="C2H2-LIKE ZINC FINGER PROTEIN"/>
    <property type="match status" value="1"/>
</dbReference>
<dbReference type="GO" id="GO:0008270">
    <property type="term" value="F:zinc ion binding"/>
    <property type="evidence" value="ECO:0007669"/>
    <property type="project" value="InterPro"/>
</dbReference>
<organism evidence="3 4">
    <name type="scientific">Effrenium voratum</name>
    <dbReference type="NCBI Taxonomy" id="2562239"/>
    <lineage>
        <taxon>Eukaryota</taxon>
        <taxon>Sar</taxon>
        <taxon>Alveolata</taxon>
        <taxon>Dinophyceae</taxon>
        <taxon>Suessiales</taxon>
        <taxon>Symbiodiniaceae</taxon>
        <taxon>Effrenium</taxon>
    </lineage>
</organism>